<accession>A0ABX1NVH5</accession>
<protein>
    <submittedName>
        <fullName evidence="1">Modified peptide CbpA</fullName>
    </submittedName>
</protein>
<reference evidence="1 2" key="1">
    <citation type="submission" date="2019-12" db="EMBL/GenBank/DDBJ databases">
        <title>Comparative genomics gives insights into the taxonomy of the Azoarcus-Aromatoleum group and reveals separate origins of nif in the plant-associated Azoarcus and non-plant-associated Aromatoleum sub-groups.</title>
        <authorList>
            <person name="Lafos M."/>
            <person name="Maluk M."/>
            <person name="Batista M."/>
            <person name="Junghare M."/>
            <person name="Carmona M."/>
            <person name="Faoro H."/>
            <person name="Cruz L.M."/>
            <person name="Battistoni F."/>
            <person name="De Souza E."/>
            <person name="Pedrosa F."/>
            <person name="Chen W.-M."/>
            <person name="Poole P.S."/>
            <person name="Dixon R.A."/>
            <person name="James E.K."/>
        </authorList>
    </citation>
    <scope>NUCLEOTIDE SEQUENCE [LARGE SCALE GENOMIC DNA]</scope>
    <source>
        <strain evidence="1 2">PbN1</strain>
    </source>
</reference>
<dbReference type="Proteomes" id="UP000633943">
    <property type="component" value="Unassembled WGS sequence"/>
</dbReference>
<dbReference type="NCBIfam" id="TIGR04164">
    <property type="entry name" value="cobo_pep"/>
    <property type="match status" value="1"/>
</dbReference>
<organism evidence="1 2">
    <name type="scientific">Aromatoleum bremense</name>
    <dbReference type="NCBI Taxonomy" id="76115"/>
    <lineage>
        <taxon>Bacteria</taxon>
        <taxon>Pseudomonadati</taxon>
        <taxon>Pseudomonadota</taxon>
        <taxon>Betaproteobacteria</taxon>
        <taxon>Rhodocyclales</taxon>
        <taxon>Rhodocyclaceae</taxon>
        <taxon>Aromatoleum</taxon>
    </lineage>
</organism>
<comment type="caution">
    <text evidence="1">The sequence shown here is derived from an EMBL/GenBank/DDBJ whole genome shotgun (WGS) entry which is preliminary data.</text>
</comment>
<proteinExistence type="predicted"/>
<evidence type="ECO:0000313" key="1">
    <source>
        <dbReference type="EMBL" id="NMG16005.1"/>
    </source>
</evidence>
<name>A0ABX1NVH5_9RHOO</name>
<gene>
    <name evidence="1" type="primary">cbpA</name>
    <name evidence="1" type="ORF">GPA24_10720</name>
</gene>
<keyword evidence="2" id="KW-1185">Reference proteome</keyword>
<dbReference type="EMBL" id="WTVP01000026">
    <property type="protein sequence ID" value="NMG16005.1"/>
    <property type="molecule type" value="Genomic_DNA"/>
</dbReference>
<evidence type="ECO:0000313" key="2">
    <source>
        <dbReference type="Proteomes" id="UP000633943"/>
    </source>
</evidence>
<dbReference type="InterPro" id="IPR026421">
    <property type="entry name" value="Mod_peptide_prec_CbpA"/>
</dbReference>
<sequence length="58" mass="5893">MTSPTTAAIPAITSAKPAIIATRQHCEADGIGLSHYILMDRAASPDAVPDAVESDATA</sequence>
<dbReference type="RefSeq" id="WP_169202614.1">
    <property type="nucleotide sequence ID" value="NZ_CP059467.1"/>
</dbReference>